<gene>
    <name evidence="3 4" type="primary">yacG</name>
    <name evidence="5" type="ORF">B0T45_11485</name>
    <name evidence="4" type="ORF">J1C50_13075</name>
</gene>
<evidence type="ECO:0000313" key="7">
    <source>
        <dbReference type="Proteomes" id="UP000664349"/>
    </source>
</evidence>
<feature type="binding site" evidence="3">
    <location>
        <position position="13"/>
    </location>
    <ligand>
        <name>Zn(2+)</name>
        <dbReference type="ChEBI" id="CHEBI:29105"/>
    </ligand>
</feature>
<feature type="binding site" evidence="3">
    <location>
        <position position="10"/>
    </location>
    <ligand>
        <name>Zn(2+)</name>
        <dbReference type="ChEBI" id="CHEBI:29105"/>
    </ligand>
</feature>
<dbReference type="GO" id="GO:0008270">
    <property type="term" value="F:zinc ion binding"/>
    <property type="evidence" value="ECO:0007669"/>
    <property type="project" value="UniProtKB-UniRule"/>
</dbReference>
<dbReference type="Proteomes" id="UP000664349">
    <property type="component" value="Unassembled WGS sequence"/>
</dbReference>
<dbReference type="Pfam" id="PF03884">
    <property type="entry name" value="YacG"/>
    <property type="match status" value="1"/>
</dbReference>
<dbReference type="Gene3D" id="3.30.50.10">
    <property type="entry name" value="Erythroid Transcription Factor GATA-1, subunit A"/>
    <property type="match status" value="1"/>
</dbReference>
<dbReference type="AlphaFoldDB" id="A0A1W0CYS1"/>
<name>A0A1W0CYS1_9NEIS</name>
<dbReference type="EMBL" id="MUKV01000012">
    <property type="protein sequence ID" value="OQS39920.1"/>
    <property type="molecule type" value="Genomic_DNA"/>
</dbReference>
<comment type="similarity">
    <text evidence="3">Belongs to the DNA gyrase inhibitor YacG family.</text>
</comment>
<dbReference type="EMBL" id="JAFLRD010000009">
    <property type="protein sequence ID" value="MBO0416441.1"/>
    <property type="molecule type" value="Genomic_DNA"/>
</dbReference>
<dbReference type="HAMAP" id="MF_00649">
    <property type="entry name" value="DNA_gyrase_inhibitor_YacG"/>
    <property type="match status" value="1"/>
</dbReference>
<dbReference type="Proteomes" id="UP000192721">
    <property type="component" value="Unassembled WGS sequence"/>
</dbReference>
<dbReference type="InterPro" id="IPR013088">
    <property type="entry name" value="Znf_NHR/GATA"/>
</dbReference>
<accession>A0A1W0CYS1</accession>
<sequence>MSDSVRVVACPTCRAPVRWEPQSQFRPFCSKRCRLIDLGEWASESYRVPAQEESPSEASRGE</sequence>
<keyword evidence="2 3" id="KW-0862">Zinc</keyword>
<feature type="binding site" evidence="3">
    <location>
        <position position="29"/>
    </location>
    <ligand>
        <name>Zn(2+)</name>
        <dbReference type="ChEBI" id="CHEBI:29105"/>
    </ligand>
</feature>
<comment type="caution">
    <text evidence="5">The sequence shown here is derived from an EMBL/GenBank/DDBJ whole genome shotgun (WGS) entry which is preliminary data.</text>
</comment>
<dbReference type="PANTHER" id="PTHR36150:SF1">
    <property type="entry name" value="DNA GYRASE INHIBITOR YACG"/>
    <property type="match status" value="1"/>
</dbReference>
<dbReference type="SUPFAM" id="SSF57716">
    <property type="entry name" value="Glucocorticoid receptor-like (DNA-binding domain)"/>
    <property type="match status" value="1"/>
</dbReference>
<comment type="function">
    <text evidence="3">Inhibits all the catalytic activities of DNA gyrase by preventing its interaction with DNA. Acts by binding directly to the C-terminal domain of GyrB, which probably disrupts DNA binding by the gyrase.</text>
</comment>
<reference evidence="5 6" key="1">
    <citation type="submission" date="2017-02" db="EMBL/GenBank/DDBJ databases">
        <title>Chromobacterium haemolyticum H5244.</title>
        <authorList>
            <person name="Gulvik C.A."/>
        </authorList>
    </citation>
    <scope>NUCLEOTIDE SEQUENCE [LARGE SCALE GENOMIC DNA]</scope>
    <source>
        <strain evidence="5 6">H5244</strain>
    </source>
</reference>
<protein>
    <recommendedName>
        <fullName evidence="3">DNA gyrase inhibitor YacG</fullName>
    </recommendedName>
</protein>
<dbReference type="PANTHER" id="PTHR36150">
    <property type="entry name" value="DNA GYRASE INHIBITOR YACG"/>
    <property type="match status" value="1"/>
</dbReference>
<evidence type="ECO:0000313" key="5">
    <source>
        <dbReference type="EMBL" id="OQS39920.1"/>
    </source>
</evidence>
<evidence type="ECO:0000313" key="6">
    <source>
        <dbReference type="Proteomes" id="UP000192721"/>
    </source>
</evidence>
<reference evidence="4 7" key="2">
    <citation type="submission" date="2021-03" db="EMBL/GenBank/DDBJ databases">
        <title>First Case of infection caused by Chromobacterium haemolyticum derived from water in China.</title>
        <authorList>
            <person name="Chen J."/>
            <person name="Liu C."/>
        </authorList>
    </citation>
    <scope>NUCLEOTIDE SEQUENCE [LARGE SCALE GENOMIC DNA]</scope>
    <source>
        <strain evidence="4 7">WJ-5</strain>
    </source>
</reference>
<evidence type="ECO:0000256" key="3">
    <source>
        <dbReference type="HAMAP-Rule" id="MF_00649"/>
    </source>
</evidence>
<feature type="binding site" evidence="3">
    <location>
        <position position="33"/>
    </location>
    <ligand>
        <name>Zn(2+)</name>
        <dbReference type="ChEBI" id="CHEBI:29105"/>
    </ligand>
</feature>
<evidence type="ECO:0000313" key="4">
    <source>
        <dbReference type="EMBL" id="MBO0416441.1"/>
    </source>
</evidence>
<dbReference type="NCBIfam" id="NF001638">
    <property type="entry name" value="PRK00418.1"/>
    <property type="match status" value="1"/>
</dbReference>
<dbReference type="InterPro" id="IPR005584">
    <property type="entry name" value="DNA_gyrase_inhibitor_YacG"/>
</dbReference>
<dbReference type="RefSeq" id="WP_043591348.1">
    <property type="nucleotide sequence ID" value="NZ_CP109905.1"/>
</dbReference>
<dbReference type="GO" id="GO:0008657">
    <property type="term" value="F:DNA topoisomerase type II (double strand cut, ATP-hydrolyzing) inhibitor activity"/>
    <property type="evidence" value="ECO:0007669"/>
    <property type="project" value="UniProtKB-UniRule"/>
</dbReference>
<comment type="subunit">
    <text evidence="3">Interacts with GyrB.</text>
</comment>
<evidence type="ECO:0000256" key="1">
    <source>
        <dbReference type="ARBA" id="ARBA00022723"/>
    </source>
</evidence>
<organism evidence="5 6">
    <name type="scientific">Chromobacterium haemolyticum</name>
    <dbReference type="NCBI Taxonomy" id="394935"/>
    <lineage>
        <taxon>Bacteria</taxon>
        <taxon>Pseudomonadati</taxon>
        <taxon>Pseudomonadota</taxon>
        <taxon>Betaproteobacteria</taxon>
        <taxon>Neisseriales</taxon>
        <taxon>Chromobacteriaceae</taxon>
        <taxon>Chromobacterium</taxon>
    </lineage>
</organism>
<comment type="cofactor">
    <cofactor evidence="3">
        <name>Zn(2+)</name>
        <dbReference type="ChEBI" id="CHEBI:29105"/>
    </cofactor>
    <text evidence="3">Binds 1 zinc ion.</text>
</comment>
<proteinExistence type="inferred from homology"/>
<dbReference type="GO" id="GO:0006355">
    <property type="term" value="P:regulation of DNA-templated transcription"/>
    <property type="evidence" value="ECO:0007669"/>
    <property type="project" value="InterPro"/>
</dbReference>
<keyword evidence="1 3" id="KW-0479">Metal-binding</keyword>
<keyword evidence="7" id="KW-1185">Reference proteome</keyword>
<evidence type="ECO:0000256" key="2">
    <source>
        <dbReference type="ARBA" id="ARBA00022833"/>
    </source>
</evidence>